<evidence type="ECO:0000256" key="6">
    <source>
        <dbReference type="PROSITE-ProRule" id="PRU00552"/>
    </source>
</evidence>
<dbReference type="Proteomes" id="UP001159427">
    <property type="component" value="Unassembled WGS sequence"/>
</dbReference>
<proteinExistence type="predicted"/>
<gene>
    <name evidence="11" type="ORF">PEVE_00022799</name>
</gene>
<protein>
    <recommendedName>
        <fullName evidence="1">RNA helicase</fullName>
        <ecNumber evidence="1">3.6.4.13</ecNumber>
    </recommendedName>
</protein>
<keyword evidence="3" id="KW-0378">Hydrolase</keyword>
<evidence type="ECO:0000313" key="11">
    <source>
        <dbReference type="EMBL" id="CAH3191862.1"/>
    </source>
</evidence>
<evidence type="ECO:0000256" key="4">
    <source>
        <dbReference type="ARBA" id="ARBA00022806"/>
    </source>
</evidence>
<dbReference type="InterPro" id="IPR044742">
    <property type="entry name" value="DEAD/DEAH_RhlB"/>
</dbReference>
<dbReference type="InterPro" id="IPR027417">
    <property type="entry name" value="P-loop_NTPase"/>
</dbReference>
<keyword evidence="2" id="KW-0547">Nucleotide-binding</keyword>
<dbReference type="EMBL" id="CALNXI010003023">
    <property type="protein sequence ID" value="CAH3191862.1"/>
    <property type="molecule type" value="Genomic_DNA"/>
</dbReference>
<sequence>MAARMHARDFGNKFWICRKGFYLKDIKNRLFHSFGLKDILLKRLKDMNIEKPTAIQEKALGTVMEGEDVVINAETGSGKTLCYLLPIINKLLVDKELLSRPPYAVVLLPSIELCHQVASVFRSLAHDALHPCIVHRESKLMVNPNYSIIVATANSLCNYSLSSLSNVQVVVIDEADLLLTSGGNNLWEILSFFKGVDSLKAKKKKRHLARQQKASRQHNAVDDENVTSDSPRRTEIKFTSDAKREICQPEMTFTPPPKRQFVFVAATLPHHGPKSAFSVLKDWVPEAEFVSTDLVHQILPTVDIFYVRVQEAEKLPALLRCLNSLAGLIKYPFAHAEKKSNEKMDFKFEESVDFSSDISFGKDTCKTEKMYLSNKKTEILDAHKSKFKDRALEERDFATSFGNVSWENLRVLVFVNSARAAEQAFDFLRPGEVEESNSISWKHGTKSDESSTTWQAELDNGDGSKKDAPSYFVTHTGSKDIWIGRVGMIHKRVPLSQRIETLNKFKSEELKVLICTDLASRGLDIQDVSHVIQLDFAPNAAHMLHRAGRTARAGTSGRVINLVTKDDEDLATALQACEDPSSGRRYESHFSRQRQFRRRLKKKLQGQLKREAEEVCEL</sequence>
<dbReference type="InterPro" id="IPR050079">
    <property type="entry name" value="DEAD_box_RNA_helicase"/>
</dbReference>
<feature type="region of interest" description="Disordered" evidence="7">
    <location>
        <begin position="210"/>
        <end position="232"/>
    </location>
</feature>
<evidence type="ECO:0000256" key="5">
    <source>
        <dbReference type="ARBA" id="ARBA00022840"/>
    </source>
</evidence>
<dbReference type="InterPro" id="IPR011545">
    <property type="entry name" value="DEAD/DEAH_box_helicase_dom"/>
</dbReference>
<keyword evidence="12" id="KW-1185">Reference proteome</keyword>
<reference evidence="11 12" key="1">
    <citation type="submission" date="2022-05" db="EMBL/GenBank/DDBJ databases">
        <authorList>
            <consortium name="Genoscope - CEA"/>
            <person name="William W."/>
        </authorList>
    </citation>
    <scope>NUCLEOTIDE SEQUENCE [LARGE SCALE GENOMIC DNA]</scope>
</reference>
<organism evidence="11 12">
    <name type="scientific">Porites evermanni</name>
    <dbReference type="NCBI Taxonomy" id="104178"/>
    <lineage>
        <taxon>Eukaryota</taxon>
        <taxon>Metazoa</taxon>
        <taxon>Cnidaria</taxon>
        <taxon>Anthozoa</taxon>
        <taxon>Hexacorallia</taxon>
        <taxon>Scleractinia</taxon>
        <taxon>Fungiina</taxon>
        <taxon>Poritidae</taxon>
        <taxon>Porites</taxon>
    </lineage>
</organism>
<feature type="short sequence motif" description="Q motif" evidence="6">
    <location>
        <begin position="29"/>
        <end position="57"/>
    </location>
</feature>
<name>A0ABN8SJM9_9CNID</name>
<evidence type="ECO:0000256" key="7">
    <source>
        <dbReference type="SAM" id="MobiDB-lite"/>
    </source>
</evidence>
<dbReference type="PROSITE" id="PS51195">
    <property type="entry name" value="Q_MOTIF"/>
    <property type="match status" value="1"/>
</dbReference>
<evidence type="ECO:0000259" key="8">
    <source>
        <dbReference type="PROSITE" id="PS51192"/>
    </source>
</evidence>
<comment type="caution">
    <text evidence="11">The sequence shown here is derived from an EMBL/GenBank/DDBJ whole genome shotgun (WGS) entry which is preliminary data.</text>
</comment>
<dbReference type="EC" id="3.6.4.13" evidence="1"/>
<dbReference type="SMART" id="SM00487">
    <property type="entry name" value="DEXDc"/>
    <property type="match status" value="1"/>
</dbReference>
<dbReference type="PROSITE" id="PS51192">
    <property type="entry name" value="HELICASE_ATP_BIND_1"/>
    <property type="match status" value="1"/>
</dbReference>
<accession>A0ABN8SJM9</accession>
<evidence type="ECO:0000259" key="10">
    <source>
        <dbReference type="PROSITE" id="PS51195"/>
    </source>
</evidence>
<keyword evidence="5" id="KW-0067">ATP-binding</keyword>
<dbReference type="PROSITE" id="PS51194">
    <property type="entry name" value="HELICASE_CTER"/>
    <property type="match status" value="1"/>
</dbReference>
<dbReference type="CDD" id="cd00268">
    <property type="entry name" value="DEADc"/>
    <property type="match status" value="1"/>
</dbReference>
<dbReference type="Gene3D" id="3.40.50.300">
    <property type="entry name" value="P-loop containing nucleotide triphosphate hydrolases"/>
    <property type="match status" value="2"/>
</dbReference>
<evidence type="ECO:0000259" key="9">
    <source>
        <dbReference type="PROSITE" id="PS51194"/>
    </source>
</evidence>
<dbReference type="InterPro" id="IPR014014">
    <property type="entry name" value="RNA_helicase_DEAD_Q_motif"/>
</dbReference>
<evidence type="ECO:0000256" key="1">
    <source>
        <dbReference type="ARBA" id="ARBA00012552"/>
    </source>
</evidence>
<dbReference type="InterPro" id="IPR014001">
    <property type="entry name" value="Helicase_ATP-bd"/>
</dbReference>
<dbReference type="PANTHER" id="PTHR47959:SF1">
    <property type="entry name" value="ATP-DEPENDENT RNA HELICASE DBPA"/>
    <property type="match status" value="1"/>
</dbReference>
<evidence type="ECO:0000256" key="2">
    <source>
        <dbReference type="ARBA" id="ARBA00022741"/>
    </source>
</evidence>
<feature type="domain" description="DEAD-box RNA helicase Q" evidence="10">
    <location>
        <begin position="29"/>
        <end position="57"/>
    </location>
</feature>
<dbReference type="Pfam" id="PF00271">
    <property type="entry name" value="Helicase_C"/>
    <property type="match status" value="1"/>
</dbReference>
<dbReference type="CDD" id="cd18787">
    <property type="entry name" value="SF2_C_DEAD"/>
    <property type="match status" value="1"/>
</dbReference>
<feature type="region of interest" description="Disordered" evidence="7">
    <location>
        <begin position="438"/>
        <end position="462"/>
    </location>
</feature>
<evidence type="ECO:0000256" key="3">
    <source>
        <dbReference type="ARBA" id="ARBA00022801"/>
    </source>
</evidence>
<dbReference type="SUPFAM" id="SSF52540">
    <property type="entry name" value="P-loop containing nucleoside triphosphate hydrolases"/>
    <property type="match status" value="1"/>
</dbReference>
<dbReference type="SMART" id="SM00490">
    <property type="entry name" value="HELICc"/>
    <property type="match status" value="1"/>
</dbReference>
<dbReference type="Pfam" id="PF00270">
    <property type="entry name" value="DEAD"/>
    <property type="match status" value="1"/>
</dbReference>
<evidence type="ECO:0000313" key="12">
    <source>
        <dbReference type="Proteomes" id="UP001159427"/>
    </source>
</evidence>
<feature type="domain" description="Helicase C-terminal" evidence="9">
    <location>
        <begin position="396"/>
        <end position="604"/>
    </location>
</feature>
<dbReference type="InterPro" id="IPR001650">
    <property type="entry name" value="Helicase_C-like"/>
</dbReference>
<feature type="domain" description="Helicase ATP-binding" evidence="8">
    <location>
        <begin position="60"/>
        <end position="286"/>
    </location>
</feature>
<keyword evidence="4" id="KW-0347">Helicase</keyword>
<dbReference type="PANTHER" id="PTHR47959">
    <property type="entry name" value="ATP-DEPENDENT RNA HELICASE RHLE-RELATED"/>
    <property type="match status" value="1"/>
</dbReference>